<dbReference type="GO" id="GO:0004930">
    <property type="term" value="F:G protein-coupled receptor activity"/>
    <property type="evidence" value="ECO:0007669"/>
    <property type="project" value="UniProtKB-KW"/>
</dbReference>
<evidence type="ECO:0000256" key="2">
    <source>
        <dbReference type="ARBA" id="ARBA00022475"/>
    </source>
</evidence>
<evidence type="ECO:0000256" key="4">
    <source>
        <dbReference type="ARBA" id="ARBA00022692"/>
    </source>
</evidence>
<dbReference type="InterPro" id="IPR000725">
    <property type="entry name" value="Olfact_rcpt"/>
</dbReference>
<evidence type="ECO:0000256" key="9">
    <source>
        <dbReference type="ARBA" id="ARBA00023170"/>
    </source>
</evidence>
<dbReference type="PROSITE" id="PS50262">
    <property type="entry name" value="G_PROTEIN_RECEP_F1_2"/>
    <property type="match status" value="1"/>
</dbReference>
<comment type="subcellular location">
    <subcellularLocation>
        <location evidence="1">Cell membrane</location>
        <topology evidence="1">Multi-pass membrane protein</topology>
    </subcellularLocation>
</comment>
<evidence type="ECO:0000256" key="8">
    <source>
        <dbReference type="ARBA" id="ARBA00023136"/>
    </source>
</evidence>
<name>A0AA41T5Y1_SCICA</name>
<keyword evidence="14" id="KW-1185">Reference proteome</keyword>
<evidence type="ECO:0000256" key="5">
    <source>
        <dbReference type="ARBA" id="ARBA00022725"/>
    </source>
</evidence>
<dbReference type="InterPro" id="IPR017452">
    <property type="entry name" value="GPCR_Rhodpsn_7TM"/>
</dbReference>
<dbReference type="Pfam" id="PF13853">
    <property type="entry name" value="7tm_4"/>
    <property type="match status" value="1"/>
</dbReference>
<comment type="caution">
    <text evidence="13">The sequence shown here is derived from an EMBL/GenBank/DDBJ whole genome shotgun (WGS) entry which is preliminary data.</text>
</comment>
<dbReference type="AlphaFoldDB" id="A0AA41T5Y1"/>
<dbReference type="SUPFAM" id="SSF81321">
    <property type="entry name" value="Family A G protein-coupled receptor-like"/>
    <property type="match status" value="1"/>
</dbReference>
<accession>A0AA41T5Y1</accession>
<organism evidence="13 14">
    <name type="scientific">Sciurus carolinensis</name>
    <name type="common">Eastern gray squirrel</name>
    <dbReference type="NCBI Taxonomy" id="30640"/>
    <lineage>
        <taxon>Eukaryota</taxon>
        <taxon>Metazoa</taxon>
        <taxon>Chordata</taxon>
        <taxon>Craniata</taxon>
        <taxon>Vertebrata</taxon>
        <taxon>Euteleostomi</taxon>
        <taxon>Mammalia</taxon>
        <taxon>Eutheria</taxon>
        <taxon>Euarchontoglires</taxon>
        <taxon>Glires</taxon>
        <taxon>Rodentia</taxon>
        <taxon>Sciuromorpha</taxon>
        <taxon>Sciuridae</taxon>
        <taxon>Sciurinae</taxon>
        <taxon>Sciurini</taxon>
        <taxon>Sciurus</taxon>
    </lineage>
</organism>
<keyword evidence="6 11" id="KW-1133">Transmembrane helix</keyword>
<dbReference type="InterPro" id="IPR050516">
    <property type="entry name" value="Olfactory_GPCR"/>
</dbReference>
<keyword evidence="8 11" id="KW-0472">Membrane</keyword>
<keyword evidence="2" id="KW-1003">Cell membrane</keyword>
<keyword evidence="5" id="KW-0552">Olfaction</keyword>
<evidence type="ECO:0000256" key="7">
    <source>
        <dbReference type="ARBA" id="ARBA00023040"/>
    </source>
</evidence>
<dbReference type="GO" id="GO:0005886">
    <property type="term" value="C:plasma membrane"/>
    <property type="evidence" value="ECO:0007669"/>
    <property type="project" value="UniProtKB-SubCell"/>
</dbReference>
<keyword evidence="10" id="KW-0807">Transducer</keyword>
<keyword evidence="4 11" id="KW-0812">Transmembrane</keyword>
<dbReference type="EMBL" id="JAATJV010394029">
    <property type="protein sequence ID" value="MBZ3884639.1"/>
    <property type="molecule type" value="Genomic_DNA"/>
</dbReference>
<evidence type="ECO:0000256" key="1">
    <source>
        <dbReference type="ARBA" id="ARBA00004651"/>
    </source>
</evidence>
<feature type="transmembrane region" description="Helical" evidence="11">
    <location>
        <begin position="23"/>
        <end position="44"/>
    </location>
</feature>
<evidence type="ECO:0000313" key="13">
    <source>
        <dbReference type="EMBL" id="MBZ3884639.1"/>
    </source>
</evidence>
<dbReference type="GO" id="GO:0004984">
    <property type="term" value="F:olfactory receptor activity"/>
    <property type="evidence" value="ECO:0007669"/>
    <property type="project" value="InterPro"/>
</dbReference>
<evidence type="ECO:0000256" key="3">
    <source>
        <dbReference type="ARBA" id="ARBA00022606"/>
    </source>
</evidence>
<dbReference type="Gene3D" id="1.20.1070.10">
    <property type="entry name" value="Rhodopsin 7-helix transmembrane proteins"/>
    <property type="match status" value="1"/>
</dbReference>
<evidence type="ECO:0000256" key="6">
    <source>
        <dbReference type="ARBA" id="ARBA00022989"/>
    </source>
</evidence>
<proteinExistence type="predicted"/>
<feature type="domain" description="G-protein coupled receptors family 1 profile" evidence="12">
    <location>
        <begin position="39"/>
        <end position="97"/>
    </location>
</feature>
<protein>
    <submittedName>
        <fullName evidence="13">Olfactory receptor 14C36</fullName>
    </submittedName>
</protein>
<evidence type="ECO:0000313" key="14">
    <source>
        <dbReference type="Proteomes" id="UP001166674"/>
    </source>
</evidence>
<keyword evidence="7" id="KW-0297">G-protein coupled receptor</keyword>
<evidence type="ECO:0000256" key="11">
    <source>
        <dbReference type="SAM" id="Phobius"/>
    </source>
</evidence>
<keyword evidence="3" id="KW-0716">Sensory transduction</keyword>
<evidence type="ECO:0000259" key="12">
    <source>
        <dbReference type="PROSITE" id="PS50262"/>
    </source>
</evidence>
<dbReference type="Proteomes" id="UP001166674">
    <property type="component" value="Unassembled WGS sequence"/>
</dbReference>
<gene>
    <name evidence="13" type="ORF">SUZIE_178945</name>
</gene>
<dbReference type="PANTHER" id="PTHR26452">
    <property type="entry name" value="OLFACTORY RECEPTOR"/>
    <property type="match status" value="1"/>
</dbReference>
<reference evidence="13" key="1">
    <citation type="submission" date="2020-03" db="EMBL/GenBank/DDBJ databases">
        <title>Studies in the Genomics of Life Span.</title>
        <authorList>
            <person name="Glass D."/>
        </authorList>
    </citation>
    <scope>NUCLEOTIDE SEQUENCE</scope>
    <source>
        <strain evidence="13">SUZIE</strain>
        <tissue evidence="13">Muscle</tissue>
    </source>
</reference>
<keyword evidence="9 13" id="KW-0675">Receptor</keyword>
<sequence length="97" mass="10767">MTNSTMVTDFLLLGSPDGCNMRVLYFTVFLLTYLSTLIGNPLIVTVTTTHQNLNTPMYFFLRNLSILDMCYISITVPNTCVNCLTGNRAILVTGFAT</sequence>
<evidence type="ECO:0000256" key="10">
    <source>
        <dbReference type="ARBA" id="ARBA00023224"/>
    </source>
</evidence>